<proteinExistence type="predicted"/>
<protein>
    <submittedName>
        <fullName evidence="1">Uncharacterized protein</fullName>
    </submittedName>
</protein>
<sequence length="331" mass="38500">TLKRTHSPEVHLRPGEYSIDWDVTTFFGGKNSFGVFYHSESTFQKALGWTNRLYKIVQRTPVSILKKKKSSHIESSIRSLVKQVKTFDAISTTSALAPTQSTVKIVKESICPKYWEGDSCDKTCKKKHKINCDEFPSVTVDDVFQAVSVRLIELERPQLEMVSSLIEWLADHNEIIKIFSFSKILLSEKGLNLCTTLCGLFIKHLAKMYNSEQVSMVEFLLKFHYFMVRKNPLTVKTVMNKLIFYSQVGTYRLKVYNIVRFLLDVDDYSLPFVILDKLLYEVINNPPTDINVAKDRIKRHLKSFEKVEDVDFRARAYKFLRTYFPETTDEK</sequence>
<accession>A0A146LTI6</accession>
<organism evidence="1">
    <name type="scientific">Lygus hesperus</name>
    <name type="common">Western plant bug</name>
    <dbReference type="NCBI Taxonomy" id="30085"/>
    <lineage>
        <taxon>Eukaryota</taxon>
        <taxon>Metazoa</taxon>
        <taxon>Ecdysozoa</taxon>
        <taxon>Arthropoda</taxon>
        <taxon>Hexapoda</taxon>
        <taxon>Insecta</taxon>
        <taxon>Pterygota</taxon>
        <taxon>Neoptera</taxon>
        <taxon>Paraneoptera</taxon>
        <taxon>Hemiptera</taxon>
        <taxon>Heteroptera</taxon>
        <taxon>Panheteroptera</taxon>
        <taxon>Cimicomorpha</taxon>
        <taxon>Miridae</taxon>
        <taxon>Mirini</taxon>
        <taxon>Lygus</taxon>
    </lineage>
</organism>
<dbReference type="EMBL" id="GDHC01008592">
    <property type="protein sequence ID" value="JAQ10037.1"/>
    <property type="molecule type" value="Transcribed_RNA"/>
</dbReference>
<dbReference type="AlphaFoldDB" id="A0A146LTI6"/>
<reference evidence="1" key="1">
    <citation type="journal article" date="2016" name="Gigascience">
        <title>De novo construction of an expanded transcriptome assembly for the western tarnished plant bug, Lygus hesperus.</title>
        <authorList>
            <person name="Tassone E.E."/>
            <person name="Geib S.M."/>
            <person name="Hall B."/>
            <person name="Fabrick J.A."/>
            <person name="Brent C.S."/>
            <person name="Hull J.J."/>
        </authorList>
    </citation>
    <scope>NUCLEOTIDE SEQUENCE</scope>
</reference>
<gene>
    <name evidence="1" type="ORF">g.83810</name>
</gene>
<evidence type="ECO:0000313" key="1">
    <source>
        <dbReference type="EMBL" id="JAQ10037.1"/>
    </source>
</evidence>
<name>A0A146LTI6_LYGHE</name>
<feature type="non-terminal residue" evidence="1">
    <location>
        <position position="1"/>
    </location>
</feature>